<accession>A0A1E7FTI1</accession>
<keyword evidence="2" id="KW-1185">Reference proteome</keyword>
<evidence type="ECO:0000313" key="1">
    <source>
        <dbReference type="EMBL" id="OEU21405.1"/>
    </source>
</evidence>
<dbReference type="EMBL" id="KV784354">
    <property type="protein sequence ID" value="OEU21405.1"/>
    <property type="molecule type" value="Genomic_DNA"/>
</dbReference>
<dbReference type="InterPro" id="IPR001611">
    <property type="entry name" value="Leu-rich_rpt"/>
</dbReference>
<dbReference type="SUPFAM" id="SSF52058">
    <property type="entry name" value="L domain-like"/>
    <property type="match status" value="1"/>
</dbReference>
<dbReference type="Proteomes" id="UP000095751">
    <property type="component" value="Unassembled WGS sequence"/>
</dbReference>
<reference evidence="1 2" key="1">
    <citation type="submission" date="2016-09" db="EMBL/GenBank/DDBJ databases">
        <title>Extensive genetic diversity and differential bi-allelic expression allows diatom success in the polar Southern Ocean.</title>
        <authorList>
            <consortium name="DOE Joint Genome Institute"/>
            <person name="Mock T."/>
            <person name="Otillar R.P."/>
            <person name="Strauss J."/>
            <person name="Dupont C."/>
            <person name="Frickenhaus S."/>
            <person name="Maumus F."/>
            <person name="Mcmullan M."/>
            <person name="Sanges R."/>
            <person name="Schmutz J."/>
            <person name="Toseland A."/>
            <person name="Valas R."/>
            <person name="Veluchamy A."/>
            <person name="Ward B.J."/>
            <person name="Allen A."/>
            <person name="Barry K."/>
            <person name="Falciatore A."/>
            <person name="Ferrante M."/>
            <person name="Fortunato A.E."/>
            <person name="Gloeckner G."/>
            <person name="Gruber A."/>
            <person name="Hipkin R."/>
            <person name="Janech M."/>
            <person name="Kroth P."/>
            <person name="Leese F."/>
            <person name="Lindquist E."/>
            <person name="Lyon B.R."/>
            <person name="Martin J."/>
            <person name="Mayer C."/>
            <person name="Parker M."/>
            <person name="Quesneville H."/>
            <person name="Raymond J."/>
            <person name="Uhlig C."/>
            <person name="Valentin K.U."/>
            <person name="Worden A.Z."/>
            <person name="Armbrust E.V."/>
            <person name="Bowler C."/>
            <person name="Green B."/>
            <person name="Moulton V."/>
            <person name="Van Oosterhout C."/>
            <person name="Grigoriev I."/>
        </authorList>
    </citation>
    <scope>NUCLEOTIDE SEQUENCE [LARGE SCALE GENOMIC DNA]</scope>
    <source>
        <strain evidence="1 2">CCMP1102</strain>
    </source>
</reference>
<evidence type="ECO:0000313" key="2">
    <source>
        <dbReference type="Proteomes" id="UP000095751"/>
    </source>
</evidence>
<sequence>MDNTSGSSDNKENGGEECKLGVDEISLILAFLSWKEILQARVSKKWQEAAKLTMVPDTKHCFLGGQFYHGVYASSNQDWANALGWLSVALPRLDGLAFRGTVSLPPDVSTVQQRFPELRHLTLSGTNLSGFHPSIFQFRNLISLDLRRNNEMEWDLESLSGLPNLQKLQANSNLSMTGNLQSLTVLKNTLVSLSVEICPNMYECYWRYREIGSNDFVSISELFLGDGIYGNVFFDRIDDVPGIMKAKYNLMKRPTIFDEHDFDDELHLREDSLQFYHAPEGNPPYPPFWVEFVYAGRRSGWKFTNCTTGGDCETEWFEPAPLVTDEGYDKYVKESIRVHKNVTLFRGFTEPPTHEEYLGLCRDAGDPFGRSIPLRYY</sequence>
<name>A0A1E7FTI1_9STRA</name>
<evidence type="ECO:0008006" key="3">
    <source>
        <dbReference type="Google" id="ProtNLM"/>
    </source>
</evidence>
<protein>
    <recommendedName>
        <fullName evidence="3">L domain-like protein</fullName>
    </recommendedName>
</protein>
<dbReference type="OrthoDB" id="53019at2759"/>
<dbReference type="InterPro" id="IPR032675">
    <property type="entry name" value="LRR_dom_sf"/>
</dbReference>
<dbReference type="KEGG" id="fcy:FRACYDRAFT_235028"/>
<gene>
    <name evidence="1" type="ORF">FRACYDRAFT_235028</name>
</gene>
<dbReference type="InParanoid" id="A0A1E7FTI1"/>
<dbReference type="AlphaFoldDB" id="A0A1E7FTI1"/>
<dbReference type="Pfam" id="PF13855">
    <property type="entry name" value="LRR_8"/>
    <property type="match status" value="1"/>
</dbReference>
<organism evidence="1 2">
    <name type="scientific">Fragilariopsis cylindrus CCMP1102</name>
    <dbReference type="NCBI Taxonomy" id="635003"/>
    <lineage>
        <taxon>Eukaryota</taxon>
        <taxon>Sar</taxon>
        <taxon>Stramenopiles</taxon>
        <taxon>Ochrophyta</taxon>
        <taxon>Bacillariophyta</taxon>
        <taxon>Bacillariophyceae</taxon>
        <taxon>Bacillariophycidae</taxon>
        <taxon>Bacillariales</taxon>
        <taxon>Bacillariaceae</taxon>
        <taxon>Fragilariopsis</taxon>
    </lineage>
</organism>
<proteinExistence type="predicted"/>
<dbReference type="Gene3D" id="3.80.10.10">
    <property type="entry name" value="Ribonuclease Inhibitor"/>
    <property type="match status" value="1"/>
</dbReference>